<dbReference type="AlphaFoldDB" id="A0A8S1CHT0"/>
<dbReference type="EMBL" id="CADEPI010000028">
    <property type="protein sequence ID" value="CAB3367101.1"/>
    <property type="molecule type" value="Genomic_DNA"/>
</dbReference>
<keyword evidence="2" id="KW-1185">Reference proteome</keyword>
<dbReference type="PANTHER" id="PTHR31508">
    <property type="entry name" value="PROTEIN PITCHFORK"/>
    <property type="match status" value="1"/>
</dbReference>
<reference evidence="1 2" key="1">
    <citation type="submission" date="2020-04" db="EMBL/GenBank/DDBJ databases">
        <authorList>
            <person name="Alioto T."/>
            <person name="Alioto T."/>
            <person name="Gomez Garrido J."/>
        </authorList>
    </citation>
    <scope>NUCLEOTIDE SEQUENCE [LARGE SCALE GENOMIC DNA]</scope>
</reference>
<gene>
    <name evidence="1" type="ORF">CLODIP_2_CD07455</name>
</gene>
<organism evidence="1 2">
    <name type="scientific">Cloeon dipterum</name>
    <dbReference type="NCBI Taxonomy" id="197152"/>
    <lineage>
        <taxon>Eukaryota</taxon>
        <taxon>Metazoa</taxon>
        <taxon>Ecdysozoa</taxon>
        <taxon>Arthropoda</taxon>
        <taxon>Hexapoda</taxon>
        <taxon>Insecta</taxon>
        <taxon>Pterygota</taxon>
        <taxon>Palaeoptera</taxon>
        <taxon>Ephemeroptera</taxon>
        <taxon>Pisciforma</taxon>
        <taxon>Baetidae</taxon>
        <taxon>Cloeon</taxon>
    </lineage>
</organism>
<evidence type="ECO:0000313" key="1">
    <source>
        <dbReference type="EMBL" id="CAB3367101.1"/>
    </source>
</evidence>
<comment type="caution">
    <text evidence="1">The sequence shown here is derived from an EMBL/GenBank/DDBJ whole genome shotgun (WGS) entry which is preliminary data.</text>
</comment>
<protein>
    <submittedName>
        <fullName evidence="1">Uncharacterized protein</fullName>
    </submittedName>
</protein>
<dbReference type="OrthoDB" id="8189408at2759"/>
<dbReference type="InterPro" id="IPR033602">
    <property type="entry name" value="CIMAP3"/>
</dbReference>
<accession>A0A8S1CHT0</accession>
<dbReference type="GO" id="GO:0031344">
    <property type="term" value="P:regulation of cell projection organization"/>
    <property type="evidence" value="ECO:0007669"/>
    <property type="project" value="TreeGrafter"/>
</dbReference>
<dbReference type="Proteomes" id="UP000494165">
    <property type="component" value="Unassembled WGS sequence"/>
</dbReference>
<proteinExistence type="predicted"/>
<dbReference type="GO" id="GO:0008092">
    <property type="term" value="F:cytoskeletal protein binding"/>
    <property type="evidence" value="ECO:0007669"/>
    <property type="project" value="TreeGrafter"/>
</dbReference>
<name>A0A8S1CHT0_9INSE</name>
<evidence type="ECO:0000313" key="2">
    <source>
        <dbReference type="Proteomes" id="UP000494165"/>
    </source>
</evidence>
<sequence length="256" mass="28581">MGRQCEACDWSRRAAKTEAKQARLPEQCRGPLTACRFTVAYTREVMVGVGPQTYRTEHLNSAFGDTLNKVTSMRGFALGARLAPRFAATAVKRTPVHANKQAAVFSAKMELTGVRQNAQPFNSGASRPPIFAIVTGPGPGAYETRLQHVSKRIPFQTHLGHGRTITAPVRVICNKGVPVRCRSCDAGVNEDFWIAKGRFVCNECKARQQQNVVFVKARDCREDHRHEGTEAAVRLRPRDCEKKAKFREAYLELYFS</sequence>
<dbReference type="PANTHER" id="PTHR31508:SF2">
    <property type="entry name" value="PROTEIN PITCHFORK"/>
    <property type="match status" value="1"/>
</dbReference>